<evidence type="ECO:0000259" key="6">
    <source>
        <dbReference type="SMART" id="SM00732"/>
    </source>
</evidence>
<proteinExistence type="inferred from homology"/>
<dbReference type="CDD" id="cd16964">
    <property type="entry name" value="YqgF"/>
    <property type="match status" value="1"/>
</dbReference>
<evidence type="ECO:0000256" key="3">
    <source>
        <dbReference type="ARBA" id="ARBA00022722"/>
    </source>
</evidence>
<dbReference type="GO" id="GO:0016788">
    <property type="term" value="F:hydrolase activity, acting on ester bonds"/>
    <property type="evidence" value="ECO:0007669"/>
    <property type="project" value="UniProtKB-UniRule"/>
</dbReference>
<evidence type="ECO:0000256" key="1">
    <source>
        <dbReference type="ARBA" id="ARBA00022490"/>
    </source>
</evidence>
<comment type="caution">
    <text evidence="7">The sequence shown here is derived from an EMBL/GenBank/DDBJ whole genome shotgun (WGS) entry which is preliminary data.</text>
</comment>
<keyword evidence="8" id="KW-1185">Reference proteome</keyword>
<comment type="subcellular location">
    <subcellularLocation>
        <location evidence="5">Cytoplasm</location>
    </subcellularLocation>
</comment>
<keyword evidence="2 5" id="KW-0690">Ribosome biogenesis</keyword>
<dbReference type="GO" id="GO:0005829">
    <property type="term" value="C:cytosol"/>
    <property type="evidence" value="ECO:0007669"/>
    <property type="project" value="TreeGrafter"/>
</dbReference>
<comment type="function">
    <text evidence="5">Could be a nuclease involved in processing of the 5'-end of pre-16S rRNA.</text>
</comment>
<dbReference type="SUPFAM" id="SSF53098">
    <property type="entry name" value="Ribonuclease H-like"/>
    <property type="match status" value="1"/>
</dbReference>
<accession>A0A369TFB3</accession>
<evidence type="ECO:0000256" key="4">
    <source>
        <dbReference type="ARBA" id="ARBA00022801"/>
    </source>
</evidence>
<dbReference type="Pfam" id="PF03652">
    <property type="entry name" value="RuvX"/>
    <property type="match status" value="1"/>
</dbReference>
<keyword evidence="1 5" id="KW-0963">Cytoplasm</keyword>
<gene>
    <name evidence="7" type="ORF">DRB17_06525</name>
</gene>
<evidence type="ECO:0000256" key="5">
    <source>
        <dbReference type="HAMAP-Rule" id="MF_00651"/>
    </source>
</evidence>
<dbReference type="GO" id="GO:0000967">
    <property type="term" value="P:rRNA 5'-end processing"/>
    <property type="evidence" value="ECO:0007669"/>
    <property type="project" value="UniProtKB-UniRule"/>
</dbReference>
<dbReference type="InterPro" id="IPR037027">
    <property type="entry name" value="YqgF/RNaseH-like_dom_sf"/>
</dbReference>
<dbReference type="GO" id="GO:0004518">
    <property type="term" value="F:nuclease activity"/>
    <property type="evidence" value="ECO:0007669"/>
    <property type="project" value="UniProtKB-KW"/>
</dbReference>
<organism evidence="7 8">
    <name type="scientific">Ferruginivarius sediminum</name>
    <dbReference type="NCBI Taxonomy" id="2661937"/>
    <lineage>
        <taxon>Bacteria</taxon>
        <taxon>Pseudomonadati</taxon>
        <taxon>Pseudomonadota</taxon>
        <taxon>Alphaproteobacteria</taxon>
        <taxon>Rhodospirillales</taxon>
        <taxon>Rhodospirillaceae</taxon>
        <taxon>Ferruginivarius</taxon>
    </lineage>
</organism>
<reference evidence="7 8" key="1">
    <citation type="submission" date="2018-07" db="EMBL/GenBank/DDBJ databases">
        <title>Venubactetium sediminum gen. nov., sp. nov., isolated from a marine solar saltern.</title>
        <authorList>
            <person name="Wang S."/>
        </authorList>
    </citation>
    <scope>NUCLEOTIDE SEQUENCE [LARGE SCALE GENOMIC DNA]</scope>
    <source>
        <strain evidence="7 8">WD2A32</strain>
    </source>
</reference>
<dbReference type="InterPro" id="IPR006641">
    <property type="entry name" value="YqgF/RNaseH-like_dom"/>
</dbReference>
<dbReference type="RefSeq" id="WP_114581382.1">
    <property type="nucleotide sequence ID" value="NZ_QPMH01000004.1"/>
</dbReference>
<evidence type="ECO:0000313" key="8">
    <source>
        <dbReference type="Proteomes" id="UP000253941"/>
    </source>
</evidence>
<dbReference type="NCBIfam" id="TIGR00250">
    <property type="entry name" value="RNAse_H_YqgF"/>
    <property type="match status" value="1"/>
</dbReference>
<keyword evidence="3 5" id="KW-0540">Nuclease</keyword>
<sequence length="163" mass="18154">MPIVDIRDLPKLLPARARVLGLDLGSKTIGLAISDRDRRVASPLETIRRRKFTLDAQELARICGEREVKGLVLGLPVNMDGTEGPRCQSTRQFARNLVEQAGVAMPIAYWDERLSTQAVERFLTDEADMTRKRRGEVVDKMAAAYILQGALDALARDANINRP</sequence>
<dbReference type="Gene3D" id="3.30.420.140">
    <property type="entry name" value="YqgF/RNase H-like domain"/>
    <property type="match status" value="1"/>
</dbReference>
<dbReference type="AlphaFoldDB" id="A0A369TFB3"/>
<dbReference type="InterPro" id="IPR005227">
    <property type="entry name" value="YqgF"/>
</dbReference>
<dbReference type="InterPro" id="IPR012337">
    <property type="entry name" value="RNaseH-like_sf"/>
</dbReference>
<feature type="domain" description="YqgF/RNase H-like" evidence="6">
    <location>
        <begin position="17"/>
        <end position="119"/>
    </location>
</feature>
<dbReference type="SMART" id="SM00732">
    <property type="entry name" value="YqgFc"/>
    <property type="match status" value="1"/>
</dbReference>
<dbReference type="EMBL" id="QPMH01000004">
    <property type="protein sequence ID" value="RDD62807.1"/>
    <property type="molecule type" value="Genomic_DNA"/>
</dbReference>
<dbReference type="PANTHER" id="PTHR33317:SF4">
    <property type="entry name" value="POLYNUCLEOTIDYL TRANSFERASE, RIBONUCLEASE H-LIKE SUPERFAMILY PROTEIN"/>
    <property type="match status" value="1"/>
</dbReference>
<keyword evidence="4 5" id="KW-0378">Hydrolase</keyword>
<name>A0A369TFB3_9PROT</name>
<dbReference type="EC" id="3.1.-.-" evidence="5"/>
<evidence type="ECO:0000313" key="7">
    <source>
        <dbReference type="EMBL" id="RDD62807.1"/>
    </source>
</evidence>
<dbReference type="HAMAP" id="MF_00651">
    <property type="entry name" value="Nuclease_YqgF"/>
    <property type="match status" value="1"/>
</dbReference>
<protein>
    <recommendedName>
        <fullName evidence="5">Putative pre-16S rRNA nuclease</fullName>
        <ecNumber evidence="5">3.1.-.-</ecNumber>
    </recommendedName>
</protein>
<dbReference type="PANTHER" id="PTHR33317">
    <property type="entry name" value="POLYNUCLEOTIDYL TRANSFERASE, RIBONUCLEASE H-LIKE SUPERFAMILY PROTEIN"/>
    <property type="match status" value="1"/>
</dbReference>
<comment type="similarity">
    <text evidence="5">Belongs to the YqgF HJR family.</text>
</comment>
<dbReference type="Proteomes" id="UP000253941">
    <property type="component" value="Unassembled WGS sequence"/>
</dbReference>
<evidence type="ECO:0000256" key="2">
    <source>
        <dbReference type="ARBA" id="ARBA00022517"/>
    </source>
</evidence>